<comment type="caution">
    <text evidence="1">The sequence shown here is derived from an EMBL/GenBank/DDBJ whole genome shotgun (WGS) entry which is preliminary data.</text>
</comment>
<gene>
    <name evidence="1" type="ORF">CLV98_10612</name>
</gene>
<dbReference type="Gene3D" id="1.10.260.160">
    <property type="match status" value="1"/>
</dbReference>
<protein>
    <submittedName>
        <fullName evidence="1">Secretory lipase</fullName>
    </submittedName>
</protein>
<sequence>MIKAQVLRTPFFLKPFQWLALSLIVFFASCSKKDDTVDPVDDPSVLVSSTQLATLTKAELTAEAVKISPLLAAYVKNGVIVYKLTYQTKNTDGQTITATGAVIVPDTNEEVPLLSVQHGTIESDASAPSNFQPDSEAATFGALFGAQGYIISYPDYIGYGASKDFQHPYEHRASLASASLDMLRAVKEFIAKENTTKWNNKLFLAGYSEGGYATMSLQKKIEEEASSEFNLVASSCGAGAYDKTAFMKYIVNAPTHGIASYNKLYLWVLLTYDRVYGLNRPASYYFKEPYASGIQSSGLDYPIDVSFNSILTDSFRKAVADGTDTALAEAIADNDVYNWKPTTPTRLYHGTDDQLVFFFNSQNAYDAMTKLGAPDLQLIPVSKGTHSTSIDDFLLGTLLFFTGK</sequence>
<dbReference type="PANTHER" id="PTHR34853">
    <property type="match status" value="1"/>
</dbReference>
<accession>A0A316AIX8</accession>
<dbReference type="InterPro" id="IPR029058">
    <property type="entry name" value="AB_hydrolase_fold"/>
</dbReference>
<dbReference type="GO" id="GO:0016042">
    <property type="term" value="P:lipid catabolic process"/>
    <property type="evidence" value="ECO:0007669"/>
    <property type="project" value="InterPro"/>
</dbReference>
<dbReference type="InterPro" id="IPR005152">
    <property type="entry name" value="Lipase_secreted"/>
</dbReference>
<dbReference type="Gene3D" id="3.40.50.1820">
    <property type="entry name" value="alpha/beta hydrolase"/>
    <property type="match status" value="1"/>
</dbReference>
<dbReference type="PANTHER" id="PTHR34853:SF1">
    <property type="entry name" value="LIPASE 5"/>
    <property type="match status" value="1"/>
</dbReference>
<dbReference type="PIRSF" id="PIRSF029171">
    <property type="entry name" value="Esterase_LipA"/>
    <property type="match status" value="1"/>
</dbReference>
<dbReference type="EMBL" id="QGDT01000006">
    <property type="protein sequence ID" value="PWJ57542.1"/>
    <property type="molecule type" value="Genomic_DNA"/>
</dbReference>
<keyword evidence="2" id="KW-1185">Reference proteome</keyword>
<dbReference type="Proteomes" id="UP000245880">
    <property type="component" value="Unassembled WGS sequence"/>
</dbReference>
<dbReference type="SUPFAM" id="SSF53474">
    <property type="entry name" value="alpha/beta-Hydrolases"/>
    <property type="match status" value="1"/>
</dbReference>
<proteinExistence type="predicted"/>
<evidence type="ECO:0000313" key="1">
    <source>
        <dbReference type="EMBL" id="PWJ57542.1"/>
    </source>
</evidence>
<dbReference type="Pfam" id="PF03583">
    <property type="entry name" value="LIP"/>
    <property type="match status" value="1"/>
</dbReference>
<dbReference type="OrthoDB" id="9798122at2"/>
<dbReference type="GO" id="GO:0004806">
    <property type="term" value="F:triacylglycerol lipase activity"/>
    <property type="evidence" value="ECO:0007669"/>
    <property type="project" value="InterPro"/>
</dbReference>
<dbReference type="RefSeq" id="WP_109674711.1">
    <property type="nucleotide sequence ID" value="NZ_QGDT01000006.1"/>
</dbReference>
<dbReference type="PROSITE" id="PS51257">
    <property type="entry name" value="PROKAR_LIPOPROTEIN"/>
    <property type="match status" value="1"/>
</dbReference>
<evidence type="ECO:0000313" key="2">
    <source>
        <dbReference type="Proteomes" id="UP000245880"/>
    </source>
</evidence>
<organism evidence="1 2">
    <name type="scientific">Dyadobacter jejuensis</name>
    <dbReference type="NCBI Taxonomy" id="1082580"/>
    <lineage>
        <taxon>Bacteria</taxon>
        <taxon>Pseudomonadati</taxon>
        <taxon>Bacteroidota</taxon>
        <taxon>Cytophagia</taxon>
        <taxon>Cytophagales</taxon>
        <taxon>Spirosomataceae</taxon>
        <taxon>Dyadobacter</taxon>
    </lineage>
</organism>
<dbReference type="AlphaFoldDB" id="A0A316AIX8"/>
<reference evidence="1 2" key="1">
    <citation type="submission" date="2018-03" db="EMBL/GenBank/DDBJ databases">
        <title>Genomic Encyclopedia of Archaeal and Bacterial Type Strains, Phase II (KMG-II): from individual species to whole genera.</title>
        <authorList>
            <person name="Goeker M."/>
        </authorList>
    </citation>
    <scope>NUCLEOTIDE SEQUENCE [LARGE SCALE GENOMIC DNA]</scope>
    <source>
        <strain evidence="1 2">DSM 100346</strain>
    </source>
</reference>
<name>A0A316AIX8_9BACT</name>